<dbReference type="RefSeq" id="WP_205099953.1">
    <property type="nucleotide sequence ID" value="NZ_CAJNAQ010000005.1"/>
</dbReference>
<protein>
    <submittedName>
        <fullName evidence="1">Uncharacterized protein</fullName>
    </submittedName>
</protein>
<sequence length="356" mass="38217">MKNQYNAILTVSLIIGTLFLLHIPDAAWAHVSFNLKPGNGTGATGCEIKQNCYNADMHEVRVVIGETFEPAFTNEYHDLEVTMTHILTQLRVGNAHREQTASAFTQSDFTPSGKSLKVNTYFFPATNLVNSAGTLSPTGGVKFAIGNGDGNIADNPGPNTAGLFCDTGTNTAGVLTGKAYNCVVNQGGSFGYTDSRIGMFLRPLTPSEGGDGNGGQYRQNTRQYYTEQGLTLYNIYGSINYFNDTKIGPTKINLWTDGKNIKAISLEGTFGAVNNRTVAISGGFGLNNMTTSVYWPDADGGVTEMTHPTNIRKAIGEIRQDNWDIFNFLREIAAAINSITEGATGTPISPIPAAKP</sequence>
<reference evidence="1" key="1">
    <citation type="submission" date="2021-02" db="EMBL/GenBank/DDBJ databases">
        <authorList>
            <person name="Han P."/>
        </authorList>
    </citation>
    <scope>NUCLEOTIDE SEQUENCE</scope>
    <source>
        <strain evidence="1">Candidatus Nitrosotenuis uzonensis 5A</strain>
    </source>
</reference>
<evidence type="ECO:0000313" key="2">
    <source>
        <dbReference type="Proteomes" id="UP000655759"/>
    </source>
</evidence>
<dbReference type="EMBL" id="CAJNAQ010000005">
    <property type="protein sequence ID" value="CAE6498390.1"/>
    <property type="molecule type" value="Genomic_DNA"/>
</dbReference>
<comment type="caution">
    <text evidence="1">The sequence shown here is derived from an EMBL/GenBank/DDBJ whole genome shotgun (WGS) entry which is preliminary data.</text>
</comment>
<evidence type="ECO:0000313" key="1">
    <source>
        <dbReference type="EMBL" id="CAE6498390.1"/>
    </source>
</evidence>
<organism evidence="1 2">
    <name type="scientific">Candidatus Nitrosotenuis uzonensis</name>
    <dbReference type="NCBI Taxonomy" id="1407055"/>
    <lineage>
        <taxon>Archaea</taxon>
        <taxon>Nitrososphaerota</taxon>
        <taxon>Candidatus Nitrosotenuis</taxon>
    </lineage>
</organism>
<gene>
    <name evidence="1" type="ORF">NUZ5A_50781</name>
</gene>
<proteinExistence type="predicted"/>
<accession>A0A812F5W9</accession>
<dbReference type="AlphaFoldDB" id="A0A812F5W9"/>
<name>A0A812F5W9_9ARCH</name>
<dbReference type="Proteomes" id="UP000655759">
    <property type="component" value="Unassembled WGS sequence"/>
</dbReference>